<keyword evidence="2" id="KW-0472">Membrane</keyword>
<evidence type="ECO:0000256" key="1">
    <source>
        <dbReference type="SAM" id="MobiDB-lite"/>
    </source>
</evidence>
<feature type="transmembrane region" description="Helical" evidence="2">
    <location>
        <begin position="50"/>
        <end position="68"/>
    </location>
</feature>
<dbReference type="AlphaFoldDB" id="A0A1F6DL08"/>
<organism evidence="3 4">
    <name type="scientific">Candidatus Kaiserbacteria bacterium RIFCSPHIGHO2_02_FULL_49_34</name>
    <dbReference type="NCBI Taxonomy" id="1798491"/>
    <lineage>
        <taxon>Bacteria</taxon>
        <taxon>Candidatus Kaiseribacteriota</taxon>
    </lineage>
</organism>
<feature type="region of interest" description="Disordered" evidence="1">
    <location>
        <begin position="729"/>
        <end position="754"/>
    </location>
</feature>
<feature type="transmembrane region" description="Helical" evidence="2">
    <location>
        <begin position="362"/>
        <end position="382"/>
    </location>
</feature>
<comment type="caution">
    <text evidence="3">The sequence shown here is derived from an EMBL/GenBank/DDBJ whole genome shotgun (WGS) entry which is preliminary data.</text>
</comment>
<feature type="transmembrane region" description="Helical" evidence="2">
    <location>
        <begin position="215"/>
        <end position="235"/>
    </location>
</feature>
<keyword evidence="2" id="KW-0812">Transmembrane</keyword>
<feature type="transmembrane region" description="Helical" evidence="2">
    <location>
        <begin position="139"/>
        <end position="160"/>
    </location>
</feature>
<evidence type="ECO:0000256" key="2">
    <source>
        <dbReference type="SAM" id="Phobius"/>
    </source>
</evidence>
<keyword evidence="2" id="KW-1133">Transmembrane helix</keyword>
<dbReference type="Gene3D" id="1.25.40.10">
    <property type="entry name" value="Tetratricopeptide repeat domain"/>
    <property type="match status" value="1"/>
</dbReference>
<feature type="compositionally biased region" description="Polar residues" evidence="1">
    <location>
        <begin position="731"/>
        <end position="754"/>
    </location>
</feature>
<feature type="transmembrane region" description="Helical" evidence="2">
    <location>
        <begin position="255"/>
        <end position="273"/>
    </location>
</feature>
<feature type="transmembrane region" description="Helical" evidence="2">
    <location>
        <begin position="191"/>
        <end position="209"/>
    </location>
</feature>
<sequence>MQKIERHKTTAVPRALRKSWISLLSGALLVFLVFMPLFDAVPFGERSFSLFIGFDIVAILVFFLAYRLSEKRMKVPLTGVQITALIFHAVAAFVFTQTSPAFDSFFGIHDEPLRAFLPISLFILTILCLPLLRIDKNTIHLFLSASFVLPLVALPVVFFGGSTEEVGFISMYTLLVGMLMLPLYTMTPRTFLAVVVIASVAMFEFFTAFPMYPALIVPLALFFIYYISRMLRALYHERHSQHVSTRLIRSPSLRVQGVIAIVFFIGVAAMFVFDLRKSNVQDYVAEGTRSFVALRDVTFDGDFRVVLADMQYRGNGYPAVGTLIHFAQGAGILGMFAIFALMLATLYGTFRTLREPEYYEKVWYLFLQANAAIVFFGTVYALFVPIGIGAMLLVATSYGMLSVCILKLTPSYVWMLTTAKYHTLRRIGASALVLAALFAGYYTARYAAATMAAQHSDFMKAYHYAPAPHYLARAIAQDSLQFTVALGERSNESVMLDLARSATTRIAEARKQYPDDIRILLIALSHYELLTQVGVSGAVNESLAVLEKISAQYPSSSAFALRYAAVLLEVKNPKDALAVLEKHAYAFEDASSLEYDRMFAYVLMALEDYAAAADRFEAILAKPENGENIETYLAYAISRIHTNIPAARKILGTALTKFPNEVRVYIYSALAAQIDRDMAAAQIILEEGLRKAPPGEAQHLRTLLDELMQKGSITSIGISGLPAPEPIDFGISTSTASTTDREVASSTDAKINND</sequence>
<gene>
    <name evidence="3" type="ORF">A3C87_01770</name>
</gene>
<feature type="transmembrane region" description="Helical" evidence="2">
    <location>
        <begin position="20"/>
        <end position="38"/>
    </location>
</feature>
<protein>
    <recommendedName>
        <fullName evidence="5">Tetratricopeptide repeat protein</fullName>
    </recommendedName>
</protein>
<feature type="transmembrane region" description="Helical" evidence="2">
    <location>
        <begin position="166"/>
        <end position="184"/>
    </location>
</feature>
<dbReference type="EMBL" id="MFLE01000010">
    <property type="protein sequence ID" value="OGG62121.1"/>
    <property type="molecule type" value="Genomic_DNA"/>
</dbReference>
<name>A0A1F6DL08_9BACT</name>
<dbReference type="Proteomes" id="UP000176511">
    <property type="component" value="Unassembled WGS sequence"/>
</dbReference>
<feature type="transmembrane region" description="Helical" evidence="2">
    <location>
        <begin position="427"/>
        <end position="444"/>
    </location>
</feature>
<evidence type="ECO:0000313" key="3">
    <source>
        <dbReference type="EMBL" id="OGG62121.1"/>
    </source>
</evidence>
<feature type="transmembrane region" description="Helical" evidence="2">
    <location>
        <begin position="388"/>
        <end position="406"/>
    </location>
</feature>
<feature type="transmembrane region" description="Helical" evidence="2">
    <location>
        <begin position="326"/>
        <end position="350"/>
    </location>
</feature>
<dbReference type="InterPro" id="IPR011990">
    <property type="entry name" value="TPR-like_helical_dom_sf"/>
</dbReference>
<reference evidence="3 4" key="1">
    <citation type="journal article" date="2016" name="Nat. Commun.">
        <title>Thousands of microbial genomes shed light on interconnected biogeochemical processes in an aquifer system.</title>
        <authorList>
            <person name="Anantharaman K."/>
            <person name="Brown C.T."/>
            <person name="Hug L.A."/>
            <person name="Sharon I."/>
            <person name="Castelle C.J."/>
            <person name="Probst A.J."/>
            <person name="Thomas B.C."/>
            <person name="Singh A."/>
            <person name="Wilkins M.J."/>
            <person name="Karaoz U."/>
            <person name="Brodie E.L."/>
            <person name="Williams K.H."/>
            <person name="Hubbard S.S."/>
            <person name="Banfield J.F."/>
        </authorList>
    </citation>
    <scope>NUCLEOTIDE SEQUENCE [LARGE SCALE GENOMIC DNA]</scope>
</reference>
<dbReference type="SUPFAM" id="SSF48452">
    <property type="entry name" value="TPR-like"/>
    <property type="match status" value="1"/>
</dbReference>
<feature type="transmembrane region" description="Helical" evidence="2">
    <location>
        <begin position="75"/>
        <end position="95"/>
    </location>
</feature>
<proteinExistence type="predicted"/>
<evidence type="ECO:0008006" key="5">
    <source>
        <dbReference type="Google" id="ProtNLM"/>
    </source>
</evidence>
<accession>A0A1F6DL08</accession>
<feature type="transmembrane region" description="Helical" evidence="2">
    <location>
        <begin position="115"/>
        <end position="132"/>
    </location>
</feature>
<dbReference type="STRING" id="1798491.A3C87_01770"/>
<evidence type="ECO:0000313" key="4">
    <source>
        <dbReference type="Proteomes" id="UP000176511"/>
    </source>
</evidence>